<feature type="domain" description="AsmA" evidence="2">
    <location>
        <begin position="42"/>
        <end position="642"/>
    </location>
</feature>
<evidence type="ECO:0000313" key="4">
    <source>
        <dbReference type="Proteomes" id="UP000325713"/>
    </source>
</evidence>
<protein>
    <submittedName>
        <fullName evidence="3">AsmA family protein</fullName>
    </submittedName>
</protein>
<dbReference type="GO" id="GO:0005886">
    <property type="term" value="C:plasma membrane"/>
    <property type="evidence" value="ECO:0007669"/>
    <property type="project" value="TreeGrafter"/>
</dbReference>
<dbReference type="Proteomes" id="UP000325713">
    <property type="component" value="Chromosome"/>
</dbReference>
<keyword evidence="1" id="KW-0812">Transmembrane</keyword>
<dbReference type="OrthoDB" id="8606253at2"/>
<evidence type="ECO:0000313" key="3">
    <source>
        <dbReference type="EMBL" id="QEY25593.1"/>
    </source>
</evidence>
<feature type="transmembrane region" description="Helical" evidence="1">
    <location>
        <begin position="33"/>
        <end position="60"/>
    </location>
</feature>
<dbReference type="PANTHER" id="PTHR30441">
    <property type="entry name" value="DUF748 DOMAIN-CONTAINING PROTEIN"/>
    <property type="match status" value="1"/>
</dbReference>
<dbReference type="Pfam" id="PF05170">
    <property type="entry name" value="AsmA"/>
    <property type="match status" value="1"/>
</dbReference>
<dbReference type="GO" id="GO:0090313">
    <property type="term" value="P:regulation of protein targeting to membrane"/>
    <property type="evidence" value="ECO:0007669"/>
    <property type="project" value="TreeGrafter"/>
</dbReference>
<name>A0A5J6PWW9_9NEIS</name>
<evidence type="ECO:0000259" key="2">
    <source>
        <dbReference type="Pfam" id="PF05170"/>
    </source>
</evidence>
<evidence type="ECO:0000256" key="1">
    <source>
        <dbReference type="SAM" id="Phobius"/>
    </source>
</evidence>
<keyword evidence="4" id="KW-1185">Reference proteome</keyword>
<dbReference type="InterPro" id="IPR052894">
    <property type="entry name" value="AsmA-related"/>
</dbReference>
<proteinExistence type="predicted"/>
<dbReference type="InterPro" id="IPR007844">
    <property type="entry name" value="AsmA"/>
</dbReference>
<dbReference type="AlphaFoldDB" id="A0A5J6PWW9"/>
<keyword evidence="1" id="KW-1133">Transmembrane helix</keyword>
<dbReference type="KEGG" id="nzl:D0T92_02935"/>
<dbReference type="EMBL" id="CP031700">
    <property type="protein sequence ID" value="QEY25593.1"/>
    <property type="molecule type" value="Genomic_DNA"/>
</dbReference>
<accession>A0A5J6PWW9</accession>
<dbReference type="PANTHER" id="PTHR30441:SF4">
    <property type="entry name" value="PROTEIN ASMA"/>
    <property type="match status" value="1"/>
</dbReference>
<gene>
    <name evidence="3" type="ORF">D0T92_02935</name>
</gene>
<organism evidence="3 4">
    <name type="scientific">Neisseria zalophi</name>
    <dbReference type="NCBI Taxonomy" id="640030"/>
    <lineage>
        <taxon>Bacteria</taxon>
        <taxon>Pseudomonadati</taxon>
        <taxon>Pseudomonadota</taxon>
        <taxon>Betaproteobacteria</taxon>
        <taxon>Neisseriales</taxon>
        <taxon>Neisseriaceae</taxon>
        <taxon>Neisseria</taxon>
    </lineage>
</organism>
<keyword evidence="1" id="KW-0472">Membrane</keyword>
<reference evidence="3 4" key="1">
    <citation type="submission" date="2018-08" db="EMBL/GenBank/DDBJ databases">
        <title>Neisseria zalophi ATCC BAA-2455 complete genome.</title>
        <authorList>
            <person name="Veseli I.A."/>
            <person name="Buttler R."/>
            <person name="Mascarenhas dos Santos A.C."/>
            <person name="Pombert J.-F."/>
        </authorList>
    </citation>
    <scope>NUCLEOTIDE SEQUENCE [LARGE SCALE GENOMIC DNA]</scope>
    <source>
        <strain evidence="3 4">ATCC BAA-2455</strain>
    </source>
</reference>
<sequence length="732" mass="82287">MLPIHCFRRPICYTSNNPYYSDIMKNLLHSGKFWLRFSVFGLLAVIAAGIGMHTLLLYLFSNEHIQAAADQAVGNRYEVRFGSKIGRTWLPRPTVTLTNVTLGARNSGKPDLHVKEMRIGLSWQSLWGHPSIEKWVWEEAEADITHDKNGRWTFQDLWRNRNDHIGINRFIIENSRINIHTPASSYLTKQFNLKLSRASERSYIFDINGHTNRTDDTIITWESNGKAESANRQWLLPAVHIEADIPFQNHQTKLMADADLTWQSQQNTLQTRNLRLRADSSYHDLHLTAQSPLILWNGNRISSGDIRSVFTAGSEEEGRWDGSFSLSRLNLRPTTATVAKIDLSGSFKHNAQQTTFNFSAPLDWQKNRALTSDGLTLTTYQNQLNAAPQPRFSSQMTGKFTLSANKNWQLQLNGLFDRQATRFSADYIAANRQQAATLEAQLSLSKLLLAPYWKDLQAKGGRLFPTFLNREQIPQIKADIHIGNLAIPGLQIDEIDTILYADNRRIALTNFRAGLYGGHTEGGISIANTDPPAYHLQQNTHGVQIRPLLQDLLNYHGIGGTGDAVIDLTAAGTDRRSLTQTLNGNLQLNVADGAWYGVDMANILKNLSNNHAPGKNGADVQTRFRRFSLNSEISNGISRHDNTELTSDILHISSYGQTNLNTQTVSENLLIRNAANPKAKPVPITIGGSINNPSVTLDYNRLTDGLDSPEERQRALAETLREQWQWLNKPSK</sequence>